<dbReference type="SMART" id="SM00448">
    <property type="entry name" value="REC"/>
    <property type="match status" value="1"/>
</dbReference>
<keyword evidence="3" id="KW-0805">Transcription regulation</keyword>
<dbReference type="PANTHER" id="PTHR32071:SF100">
    <property type="entry name" value="RESPONSE REGULATOR PROTEIN PILR"/>
    <property type="match status" value="1"/>
</dbReference>
<evidence type="ECO:0000256" key="5">
    <source>
        <dbReference type="ARBA" id="ARBA00023163"/>
    </source>
</evidence>
<evidence type="ECO:0000256" key="4">
    <source>
        <dbReference type="ARBA" id="ARBA00023125"/>
    </source>
</evidence>
<dbReference type="SUPFAM" id="SSF52540">
    <property type="entry name" value="P-loop containing nucleoside triphosphate hydrolases"/>
    <property type="match status" value="1"/>
</dbReference>
<evidence type="ECO:0000256" key="1">
    <source>
        <dbReference type="ARBA" id="ARBA00022741"/>
    </source>
</evidence>
<dbReference type="RefSeq" id="WP_328985728.1">
    <property type="nucleotide sequence ID" value="NZ_CP121472.1"/>
</dbReference>
<dbReference type="PROSITE" id="PS50045">
    <property type="entry name" value="SIGMA54_INTERACT_4"/>
    <property type="match status" value="1"/>
</dbReference>
<dbReference type="SMART" id="SM00382">
    <property type="entry name" value="AAA"/>
    <property type="match status" value="1"/>
</dbReference>
<keyword evidence="1" id="KW-0547">Nucleotide-binding</keyword>
<proteinExistence type="predicted"/>
<dbReference type="InterPro" id="IPR003593">
    <property type="entry name" value="AAA+_ATPase"/>
</dbReference>
<evidence type="ECO:0000313" key="9">
    <source>
        <dbReference type="EMBL" id="WPL15142.1"/>
    </source>
</evidence>
<dbReference type="PANTHER" id="PTHR32071">
    <property type="entry name" value="TRANSCRIPTIONAL REGULATORY PROTEIN"/>
    <property type="match status" value="1"/>
</dbReference>
<dbReference type="InterPro" id="IPR025943">
    <property type="entry name" value="Sigma_54_int_dom_ATP-bd_2"/>
</dbReference>
<feature type="domain" description="Sigma-54 factor interaction" evidence="7">
    <location>
        <begin position="145"/>
        <end position="374"/>
    </location>
</feature>
<evidence type="ECO:0000256" key="3">
    <source>
        <dbReference type="ARBA" id="ARBA00023015"/>
    </source>
</evidence>
<dbReference type="Gene3D" id="3.40.50.300">
    <property type="entry name" value="P-loop containing nucleotide triphosphate hydrolases"/>
    <property type="match status" value="1"/>
</dbReference>
<dbReference type="InterPro" id="IPR058031">
    <property type="entry name" value="AAA_lid_NorR"/>
</dbReference>
<keyword evidence="10" id="KW-1185">Reference proteome</keyword>
<evidence type="ECO:0000259" key="8">
    <source>
        <dbReference type="PROSITE" id="PS50110"/>
    </source>
</evidence>
<evidence type="ECO:0000259" key="7">
    <source>
        <dbReference type="PROSITE" id="PS50045"/>
    </source>
</evidence>
<feature type="modified residue" description="4-aspartylphosphate" evidence="6">
    <location>
        <position position="60"/>
    </location>
</feature>
<organism evidence="9 10">
    <name type="scientific">Thiorhodovibrio winogradskyi</name>
    <dbReference type="NCBI Taxonomy" id="77007"/>
    <lineage>
        <taxon>Bacteria</taxon>
        <taxon>Pseudomonadati</taxon>
        <taxon>Pseudomonadota</taxon>
        <taxon>Gammaproteobacteria</taxon>
        <taxon>Chromatiales</taxon>
        <taxon>Chromatiaceae</taxon>
        <taxon>Thiorhodovibrio</taxon>
    </lineage>
</organism>
<dbReference type="Proteomes" id="UP001432180">
    <property type="component" value="Chromosome"/>
</dbReference>
<feature type="domain" description="Response regulatory" evidence="8">
    <location>
        <begin position="11"/>
        <end position="125"/>
    </location>
</feature>
<dbReference type="PROSITE" id="PS00676">
    <property type="entry name" value="SIGMA54_INTERACT_2"/>
    <property type="match status" value="1"/>
</dbReference>
<dbReference type="Gene3D" id="3.40.50.2300">
    <property type="match status" value="1"/>
</dbReference>
<reference evidence="9 10" key="1">
    <citation type="journal article" date="2023" name="Microorganisms">
        <title>Thiorhodovibrio frisius and Trv. litoralis spp. nov., Two Novel Members from a Clade of Fastidious Purple Sulfur Bacteria That Exhibit Unique Red-Shifted Light-Harvesting Capabilities.</title>
        <authorList>
            <person name="Methner A."/>
            <person name="Kuzyk S.B."/>
            <person name="Petersen J."/>
            <person name="Bauer S."/>
            <person name="Brinkmann H."/>
            <person name="Sichau K."/>
            <person name="Wanner G."/>
            <person name="Wolf J."/>
            <person name="Neumann-Schaal M."/>
            <person name="Henke P."/>
            <person name="Tank M."/>
            <person name="Sproer C."/>
            <person name="Bunk B."/>
            <person name="Overmann J."/>
        </authorList>
    </citation>
    <scope>NUCLEOTIDE SEQUENCE [LARGE SCALE GENOMIC DNA]</scope>
    <source>
        <strain evidence="9 10">DSM 6702</strain>
    </source>
</reference>
<dbReference type="InterPro" id="IPR009057">
    <property type="entry name" value="Homeodomain-like_sf"/>
</dbReference>
<dbReference type="InterPro" id="IPR027417">
    <property type="entry name" value="P-loop_NTPase"/>
</dbReference>
<dbReference type="SUPFAM" id="SSF46689">
    <property type="entry name" value="Homeodomain-like"/>
    <property type="match status" value="1"/>
</dbReference>
<dbReference type="EMBL" id="CP121472">
    <property type="protein sequence ID" value="WPL15142.1"/>
    <property type="molecule type" value="Genomic_DNA"/>
</dbReference>
<dbReference type="Pfam" id="PF00158">
    <property type="entry name" value="Sigma54_activat"/>
    <property type="match status" value="1"/>
</dbReference>
<keyword evidence="6" id="KW-0597">Phosphoprotein</keyword>
<sequence length="472" mass="50451">MPKAAAKPKARALVVDDEPDILDLVRITLARMGLEAQCVGTLKAARQALAGDRFDICLTDMRLPDGDGTALVRHASTRYPEMPVAMMTAYGNMESAVAAMKAGAFDFVSKPLDLRVLRELTTAALRARGRGGEPADESMGPQAKLIGESPQILELRTLIAKLARNQAPVFISGESGTGKELAASLIHQLGPRADQPFVPVNCGAIPADLVESELFGHRKGSFTGASSDKPGLFQAAQGGTLFLDEIADLPLPMQVKLLRAIQEKSVRPVGAAKEVPVNVRIISASHLNLVDAVARGSFRQDLFYRINVIDLHLPPLRERVGDIPVLVAYLLPRIAAESGSPAASLDQDAMAALRDYAFPGNVRELENILERASALCESPELSLADLRLPEPRQMGAPIASRATSAAPLASPPPATESTLADRLDAIEQQLLAEALHACGQDSQSAAERLGLSPRAFHLHMEMTSNVQPPKRP</sequence>
<dbReference type="Gene3D" id="1.10.10.60">
    <property type="entry name" value="Homeodomain-like"/>
    <property type="match status" value="1"/>
</dbReference>
<dbReference type="Pfam" id="PF25601">
    <property type="entry name" value="AAA_lid_14"/>
    <property type="match status" value="1"/>
</dbReference>
<dbReference type="InterPro" id="IPR002078">
    <property type="entry name" value="Sigma_54_int"/>
</dbReference>
<dbReference type="Pfam" id="PF00072">
    <property type="entry name" value="Response_reg"/>
    <property type="match status" value="1"/>
</dbReference>
<dbReference type="Gene3D" id="1.10.8.60">
    <property type="match status" value="1"/>
</dbReference>
<evidence type="ECO:0000313" key="10">
    <source>
        <dbReference type="Proteomes" id="UP001432180"/>
    </source>
</evidence>
<dbReference type="CDD" id="cd00009">
    <property type="entry name" value="AAA"/>
    <property type="match status" value="1"/>
</dbReference>
<dbReference type="InterPro" id="IPR025944">
    <property type="entry name" value="Sigma_54_int_dom_CS"/>
</dbReference>
<evidence type="ECO:0000256" key="2">
    <source>
        <dbReference type="ARBA" id="ARBA00022840"/>
    </source>
</evidence>
<keyword evidence="2" id="KW-0067">ATP-binding</keyword>
<name>A0ABZ0S3C6_9GAMM</name>
<accession>A0ABZ0S3C6</accession>
<dbReference type="InterPro" id="IPR011006">
    <property type="entry name" value="CheY-like_superfamily"/>
</dbReference>
<protein>
    <submittedName>
        <fullName evidence="9">Nitrogen regulation protein NR(I)</fullName>
    </submittedName>
</protein>
<keyword evidence="5" id="KW-0804">Transcription</keyword>
<dbReference type="InterPro" id="IPR001789">
    <property type="entry name" value="Sig_transdc_resp-reg_receiver"/>
</dbReference>
<keyword evidence="4" id="KW-0238">DNA-binding</keyword>
<gene>
    <name evidence="9" type="primary">glnG_1</name>
    <name evidence="9" type="ORF">Thiowin_00022</name>
</gene>
<dbReference type="SUPFAM" id="SSF52172">
    <property type="entry name" value="CheY-like"/>
    <property type="match status" value="1"/>
</dbReference>
<dbReference type="PROSITE" id="PS50110">
    <property type="entry name" value="RESPONSE_REGULATORY"/>
    <property type="match status" value="1"/>
</dbReference>
<dbReference type="PROSITE" id="PS00688">
    <property type="entry name" value="SIGMA54_INTERACT_3"/>
    <property type="match status" value="1"/>
</dbReference>
<evidence type="ECO:0000256" key="6">
    <source>
        <dbReference type="PROSITE-ProRule" id="PRU00169"/>
    </source>
</evidence>